<feature type="region of interest" description="Disordered" evidence="1">
    <location>
        <begin position="296"/>
        <end position="358"/>
    </location>
</feature>
<reference evidence="2" key="1">
    <citation type="submission" date="2015-06" db="EMBL/GenBank/DDBJ databases">
        <authorList>
            <person name="Joergensen T."/>
        </authorList>
    </citation>
    <scope>NUCLEOTIDE SEQUENCE</scope>
    <source>
        <strain evidence="2">RGRH0746</strain>
    </source>
</reference>
<dbReference type="InterPro" id="IPR019847">
    <property type="entry name" value="Gliding_motility_assoc_GldN"/>
</dbReference>
<dbReference type="AlphaFoldDB" id="A0A0H5Q2T0"/>
<name>A0A0H5Q2T0_9ZZZZ</name>
<evidence type="ECO:0000256" key="1">
    <source>
        <dbReference type="SAM" id="MobiDB-lite"/>
    </source>
</evidence>
<feature type="compositionally biased region" description="Polar residues" evidence="1">
    <location>
        <begin position="322"/>
        <end position="334"/>
    </location>
</feature>
<sequence length="358" mass="40807">MKRLFLMLMMAGMATAVCAQPAKRRVTTSNAAAQRGTAKTQATTQTDRASLLFPVKQEMPEDVVWKRDIYRSLDLMKDANSPLYYPVEPRGRQVNLFTYLFQLMLTGRMDAYTYKLDAVESFDKKDRMSKDDIVYLMERFKIAYEEKNGRMHVESVDIPAAEVTRYYIKESVYLDQRTGSFSTRVTALCPVLMRPGEFASEPVPYPLFWVRYDDASPWLARMPIMASNLNNVSNMTAEDYFAMNRYDGSIYMTNNMQGRALANYCTTDSAMLKEQKKIEKQIDDFEEHVWGHMSPEDSIRAAREDSIRASKEPARGRKVSARPSSGSRRTTVKANKQKGGGGSASSGPARVSVRRQRR</sequence>
<protein>
    <recommendedName>
        <fullName evidence="3">Gliding motility protein GldN</fullName>
    </recommendedName>
</protein>
<proteinExistence type="predicted"/>
<reference evidence="2" key="2">
    <citation type="submission" date="2015-07" db="EMBL/GenBank/DDBJ databases">
        <title>Plasmids, circular viruses and viroids from rat gut.</title>
        <authorList>
            <person name="Jorgensen T.J."/>
            <person name="Hansen M.A."/>
            <person name="Xu Z."/>
            <person name="Tabak M.A."/>
            <person name="Sorensen S.J."/>
            <person name="Hansen L.H."/>
        </authorList>
    </citation>
    <scope>NUCLEOTIDE SEQUENCE</scope>
    <source>
        <strain evidence="2">RGRH0746</strain>
    </source>
</reference>
<feature type="compositionally biased region" description="Basic and acidic residues" evidence="1">
    <location>
        <begin position="296"/>
        <end position="315"/>
    </location>
</feature>
<accession>A0A0H5Q2T0</accession>
<dbReference type="EMBL" id="LN853357">
    <property type="protein sequence ID" value="CRY95719.1"/>
    <property type="molecule type" value="Genomic_DNA"/>
</dbReference>
<dbReference type="Pfam" id="PF19841">
    <property type="entry name" value="GldN"/>
    <property type="match status" value="1"/>
</dbReference>
<evidence type="ECO:0000313" key="2">
    <source>
        <dbReference type="EMBL" id="CRY95719.1"/>
    </source>
</evidence>
<evidence type="ECO:0008006" key="3">
    <source>
        <dbReference type="Google" id="ProtNLM"/>
    </source>
</evidence>
<dbReference type="NCBIfam" id="TIGR03523">
    <property type="entry name" value="GldN"/>
    <property type="match status" value="1"/>
</dbReference>
<organism evidence="2">
    <name type="scientific">uncultured prokaryote</name>
    <dbReference type="NCBI Taxonomy" id="198431"/>
    <lineage>
        <taxon>unclassified sequences</taxon>
        <taxon>environmental samples</taxon>
    </lineage>
</organism>